<dbReference type="Gene3D" id="6.10.20.100">
    <property type="match status" value="1"/>
</dbReference>
<keyword evidence="5" id="KW-1185">Reference proteome</keyword>
<dbReference type="GO" id="GO:0051539">
    <property type="term" value="F:4 iron, 4 sulfur cluster binding"/>
    <property type="evidence" value="ECO:0007669"/>
    <property type="project" value="TreeGrafter"/>
</dbReference>
<evidence type="ECO:0000313" key="5">
    <source>
        <dbReference type="Proteomes" id="UP000007488"/>
    </source>
</evidence>
<name>F0T200_SYNGF</name>
<dbReference type="PIRSF" id="PIRSF005622">
    <property type="entry name" value="Hydrgn_mat_hypD"/>
    <property type="match status" value="1"/>
</dbReference>
<dbReference type="eggNOG" id="COG0409">
    <property type="taxonomic scope" value="Bacteria"/>
</dbReference>
<dbReference type="PANTHER" id="PTHR30149">
    <property type="entry name" value="HYDROGENASE PROTEIN ASSEMBLY PROTEIN HYPD"/>
    <property type="match status" value="1"/>
</dbReference>
<dbReference type="InterPro" id="IPR002780">
    <property type="entry name" value="Hyd_form_HypD"/>
</dbReference>
<proteinExistence type="inferred from homology"/>
<reference evidence="4 5" key="1">
    <citation type="journal article" date="2011" name="Stand. Genomic Sci.">
        <title>Complete genome sequence of Syntrophobotulus glycolicus type strain (FlGlyR).</title>
        <authorList>
            <person name="Han C."/>
            <person name="Mwirichia R."/>
            <person name="Chertkov O."/>
            <person name="Held B."/>
            <person name="Lapidus A."/>
            <person name="Nolan M."/>
            <person name="Lucas S."/>
            <person name="Hammon N."/>
            <person name="Deshpande S."/>
            <person name="Cheng J.F."/>
            <person name="Tapia R."/>
            <person name="Goodwin L."/>
            <person name="Pitluck S."/>
            <person name="Huntemann M."/>
            <person name="Liolios K."/>
            <person name="Ivanova N."/>
            <person name="Pagani I."/>
            <person name="Mavromatis K."/>
            <person name="Ovchinikova G."/>
            <person name="Pati A."/>
            <person name="Chen A."/>
            <person name="Palaniappan K."/>
            <person name="Land M."/>
            <person name="Hauser L."/>
            <person name="Brambilla E.M."/>
            <person name="Rohde M."/>
            <person name="Spring S."/>
            <person name="Sikorski J."/>
            <person name="Goker M."/>
            <person name="Woyke T."/>
            <person name="Bristow J."/>
            <person name="Eisen J.A."/>
            <person name="Markowitz V."/>
            <person name="Hugenholtz P."/>
            <person name="Kyrpides N.C."/>
            <person name="Klenk H.P."/>
            <person name="Detter J.C."/>
        </authorList>
    </citation>
    <scope>NUCLEOTIDE SEQUENCE [LARGE SCALE GENOMIC DNA]</scope>
    <source>
        <strain evidence="5">DSM 8271 / FlGlyR</strain>
    </source>
</reference>
<dbReference type="HOGENOM" id="CLU_048562_1_0_9"/>
<comment type="similarity">
    <text evidence="1">Belongs to the HypD family.</text>
</comment>
<dbReference type="NCBIfam" id="TIGR00075">
    <property type="entry name" value="hypD"/>
    <property type="match status" value="1"/>
</dbReference>
<organism evidence="4 5">
    <name type="scientific">Syntrophobotulus glycolicus (strain DSM 8271 / FlGlyR)</name>
    <dbReference type="NCBI Taxonomy" id="645991"/>
    <lineage>
        <taxon>Bacteria</taxon>
        <taxon>Bacillati</taxon>
        <taxon>Bacillota</taxon>
        <taxon>Clostridia</taxon>
        <taxon>Eubacteriales</taxon>
        <taxon>Desulfitobacteriaceae</taxon>
        <taxon>Syntrophobotulus</taxon>
    </lineage>
</organism>
<keyword evidence="2" id="KW-0479">Metal-binding</keyword>
<dbReference type="EMBL" id="CP002547">
    <property type="protein sequence ID" value="ADY56344.1"/>
    <property type="molecule type" value="Genomic_DNA"/>
</dbReference>
<dbReference type="OrthoDB" id="9770424at2"/>
<dbReference type="PANTHER" id="PTHR30149:SF0">
    <property type="entry name" value="HYDROGENASE MATURATION FACTOR HYPD"/>
    <property type="match status" value="1"/>
</dbReference>
<dbReference type="GO" id="GO:0005506">
    <property type="term" value="F:iron ion binding"/>
    <property type="evidence" value="ECO:0007669"/>
    <property type="project" value="TreeGrafter"/>
</dbReference>
<reference evidence="5" key="2">
    <citation type="submission" date="2011-02" db="EMBL/GenBank/DDBJ databases">
        <title>The complete genome of Syntrophobotulus glycolicus DSM 8271.</title>
        <authorList>
            <person name="Lucas S."/>
            <person name="Copeland A."/>
            <person name="Lapidus A."/>
            <person name="Bruce D."/>
            <person name="Goodwin L."/>
            <person name="Pitluck S."/>
            <person name="Kyrpides N."/>
            <person name="Mavromatis K."/>
            <person name="Pagani I."/>
            <person name="Ivanova N."/>
            <person name="Mikhailova N."/>
            <person name="Chertkov O."/>
            <person name="Held B."/>
            <person name="Detter J.C."/>
            <person name="Tapia R."/>
            <person name="Han C."/>
            <person name="Land M."/>
            <person name="Hauser L."/>
            <person name="Markowitz V."/>
            <person name="Cheng J.-F."/>
            <person name="Hugenholtz P."/>
            <person name="Woyke T."/>
            <person name="Wu D."/>
            <person name="Spring S."/>
            <person name="Schroeder M."/>
            <person name="Brambilla E."/>
            <person name="Klenk H.-P."/>
            <person name="Eisen J.A."/>
        </authorList>
    </citation>
    <scope>NUCLEOTIDE SEQUENCE [LARGE SCALE GENOMIC DNA]</scope>
    <source>
        <strain evidence="5">DSM 8271 / FlGlyR</strain>
    </source>
</reference>
<evidence type="ECO:0000256" key="3">
    <source>
        <dbReference type="ARBA" id="ARBA00023004"/>
    </source>
</evidence>
<evidence type="ECO:0000256" key="2">
    <source>
        <dbReference type="ARBA" id="ARBA00022723"/>
    </source>
</evidence>
<sequence length="347" mass="37992">MNIEEIISELKAYDQQVNIMEVCGTHTASIFRHGIRSLISDKIRLISGPGCPVCITPAEYIDRAIEWSKKPDCLLLTFGDMMKVAGTKQSLSEAKGEGAKVEIMYSPLDVLKRAKERPGMTFIIAAVGFETTVPSYALVLQQIIAGGLNNVKLLTALRRVIPALEFVCASDTGINGFIAPGHVSSILGSKAYAELAGNYGRPFAVAGFEGEYILAAIYDLVKQKEKNKAEVHNLYSSSVREEGNIKALHLIDQYFEQGTAAWRGLGDIPDSGLYLRPEYREYDAGSFDIRDKQVDASSPCRCAEVIIGRINPDECPLFKTVCTPTKAKGPCMVSAEGSCGIWYRFSK</sequence>
<protein>
    <submittedName>
        <fullName evidence="4">Hydrogenase expression/formation protein HypD</fullName>
    </submittedName>
</protein>
<dbReference type="RefSeq" id="WP_013625211.1">
    <property type="nucleotide sequence ID" value="NC_015172.1"/>
</dbReference>
<dbReference type="Pfam" id="PF01924">
    <property type="entry name" value="HypD"/>
    <property type="match status" value="1"/>
</dbReference>
<dbReference type="GO" id="GO:0070025">
    <property type="term" value="F:carbon monoxide binding"/>
    <property type="evidence" value="ECO:0007669"/>
    <property type="project" value="TreeGrafter"/>
</dbReference>
<gene>
    <name evidence="4" type="ordered locus">Sgly_2051</name>
</gene>
<dbReference type="GO" id="GO:0051604">
    <property type="term" value="P:protein maturation"/>
    <property type="evidence" value="ECO:0007669"/>
    <property type="project" value="TreeGrafter"/>
</dbReference>
<dbReference type="InterPro" id="IPR042244">
    <property type="entry name" value="HypD_2_sf"/>
</dbReference>
<dbReference type="AlphaFoldDB" id="F0T200"/>
<evidence type="ECO:0000256" key="1">
    <source>
        <dbReference type="ARBA" id="ARBA00007888"/>
    </source>
</evidence>
<keyword evidence="3" id="KW-0408">Iron</keyword>
<dbReference type="KEGG" id="sgy:Sgly_2051"/>
<dbReference type="STRING" id="645991.Sgly_2051"/>
<dbReference type="Gene3D" id="3.40.50.11750">
    <property type="entry name" value="HypD, alpha/beta domain 1"/>
    <property type="match status" value="2"/>
</dbReference>
<dbReference type="InterPro" id="IPR042243">
    <property type="entry name" value="HypD_1"/>
</dbReference>
<evidence type="ECO:0000313" key="4">
    <source>
        <dbReference type="EMBL" id="ADY56344.1"/>
    </source>
</evidence>
<accession>F0T200</accession>
<dbReference type="Proteomes" id="UP000007488">
    <property type="component" value="Chromosome"/>
</dbReference>